<dbReference type="REBASE" id="385026">
    <property type="entry name" value="Baq28769McrBCP"/>
</dbReference>
<proteinExistence type="predicted"/>
<dbReference type="OrthoDB" id="5148566at2"/>
<sequence length="429" mass="48509">MHTFHKTYTIREYEGFARQKTLGKYQALPSATFDALEQLVIASGSERADDALALFSLSAKKGLGTVITAQNYAGIVALSTGDVIEILPKIAGKGIPTQDSRHVFLEMLKTVETEKFKSLGNAHLDIDSLPLLDVFIMMFLSAVSKIVKQGVRRSYEPIEDNQNFYRGRLLVSANIAQNLWRRDRFFLRHDEFTLNVPENRLVKTTMRFVMGLTQSQRIQKQGAQLLTYFSGVEFSKNIGTDFQHCHGDRTMHGYQTVLCWCKVILCGQSFTPISGENVALSLLFPLDKLFESYVARIAQRVLAPVALLRVQDHRLSLFTQPCRSFILRPDLVVEWEGGTAILDTKWKILAQSSRNHGIAESDMYQMFAYAKKYNARSVTLLYPQSDWIDEQGLSYVGEDDVAIKVRAIDMMEARNSIKHILESSMSDPA</sequence>
<organism evidence="1 2">
    <name type="scientific">Bifidobacterium aquikefiri</name>
    <dbReference type="NCBI Taxonomy" id="1653207"/>
    <lineage>
        <taxon>Bacteria</taxon>
        <taxon>Bacillati</taxon>
        <taxon>Actinomycetota</taxon>
        <taxon>Actinomycetes</taxon>
        <taxon>Bifidobacteriales</taxon>
        <taxon>Bifidobacteriaceae</taxon>
        <taxon>Bifidobacterium</taxon>
    </lineage>
</organism>
<dbReference type="PANTHER" id="PTHR38733">
    <property type="entry name" value="PROTEIN MCRC"/>
    <property type="match status" value="1"/>
</dbReference>
<protein>
    <submittedName>
        <fullName evidence="1">Restriction endonuclease</fullName>
    </submittedName>
</protein>
<accession>A0A261G918</accession>
<evidence type="ECO:0000313" key="1">
    <source>
        <dbReference type="EMBL" id="OZG67927.1"/>
    </source>
</evidence>
<dbReference type="EMBL" id="MWXA01000003">
    <property type="protein sequence ID" value="OZG67927.1"/>
    <property type="molecule type" value="Genomic_DNA"/>
</dbReference>
<name>A0A261G918_9BIFI</name>
<dbReference type="PANTHER" id="PTHR38733:SF1">
    <property type="entry name" value="TYPE IV METHYL-DIRECTED RESTRICTION ENZYME ECOKMCRBC"/>
    <property type="match status" value="1"/>
</dbReference>
<dbReference type="Pfam" id="PF10117">
    <property type="entry name" value="McrBC"/>
    <property type="match status" value="1"/>
</dbReference>
<evidence type="ECO:0000313" key="2">
    <source>
        <dbReference type="Proteomes" id="UP000216451"/>
    </source>
</evidence>
<dbReference type="Proteomes" id="UP000216451">
    <property type="component" value="Unassembled WGS sequence"/>
</dbReference>
<keyword evidence="1" id="KW-0540">Nuclease</keyword>
<gene>
    <name evidence="1" type="ORF">BAQU_0572</name>
</gene>
<dbReference type="GeneID" id="98295246"/>
<dbReference type="GO" id="GO:0004519">
    <property type="term" value="F:endonuclease activity"/>
    <property type="evidence" value="ECO:0007669"/>
    <property type="project" value="UniProtKB-KW"/>
</dbReference>
<keyword evidence="2" id="KW-1185">Reference proteome</keyword>
<dbReference type="RefSeq" id="WP_094692542.1">
    <property type="nucleotide sequence ID" value="NZ_CALENZ010000004.1"/>
</dbReference>
<comment type="caution">
    <text evidence="1">The sequence shown here is derived from an EMBL/GenBank/DDBJ whole genome shotgun (WGS) entry which is preliminary data.</text>
</comment>
<dbReference type="AlphaFoldDB" id="A0A261G918"/>
<keyword evidence="1" id="KW-0378">Hydrolase</keyword>
<dbReference type="InterPro" id="IPR019292">
    <property type="entry name" value="McrC"/>
</dbReference>
<keyword evidence="1" id="KW-0255">Endonuclease</keyword>
<reference evidence="1 2" key="1">
    <citation type="journal article" date="2017" name="BMC Genomics">
        <title>Comparative genomic and phylogenomic analyses of the Bifidobacteriaceae family.</title>
        <authorList>
            <person name="Lugli G.A."/>
            <person name="Milani C."/>
            <person name="Turroni F."/>
            <person name="Duranti S."/>
            <person name="Mancabelli L."/>
            <person name="Mangifesta M."/>
            <person name="Ferrario C."/>
            <person name="Modesto M."/>
            <person name="Mattarelli P."/>
            <person name="Jiri K."/>
            <person name="van Sinderen D."/>
            <person name="Ventura M."/>
        </authorList>
    </citation>
    <scope>NUCLEOTIDE SEQUENCE [LARGE SCALE GENOMIC DNA]</scope>
    <source>
        <strain evidence="1 2">LMG 28769</strain>
    </source>
</reference>